<dbReference type="Gene3D" id="1.25.10.10">
    <property type="entry name" value="Leucine-rich Repeat Variant"/>
    <property type="match status" value="1"/>
</dbReference>
<feature type="non-terminal residue" evidence="1">
    <location>
        <position position="1"/>
    </location>
</feature>
<organism evidence="1">
    <name type="scientific">marine sediment metagenome</name>
    <dbReference type="NCBI Taxonomy" id="412755"/>
    <lineage>
        <taxon>unclassified sequences</taxon>
        <taxon>metagenomes</taxon>
        <taxon>ecological metagenomes</taxon>
    </lineage>
</organism>
<protein>
    <recommendedName>
        <fullName evidence="2">HEAT repeat domain-containing protein</fullName>
    </recommendedName>
</protein>
<accession>X0UIS4</accession>
<dbReference type="EMBL" id="BARS01026346">
    <property type="protein sequence ID" value="GAG00278.1"/>
    <property type="molecule type" value="Genomic_DNA"/>
</dbReference>
<sequence>ILKAIPINLLFILLLLGIAANASETASEKAAGASIVNVYNTSENSVERRTALRSLNDVVSRGEKTPQWVRGLLESALDDKSPVVVDVAVYQIGNFGLAGFSSKLITLYSDVKKKYSSAYARRVRYSIVSALGKTGGKSASLFLSNLLAEDNGTAMGQFLLLAIKDLNDPTLLKGVKQYQTKMEGLVKFAKAKNYDPLIYSRKLMYVNLALDVEKSLVLRGGK</sequence>
<evidence type="ECO:0000313" key="1">
    <source>
        <dbReference type="EMBL" id="GAG00278.1"/>
    </source>
</evidence>
<dbReference type="SUPFAM" id="SSF48371">
    <property type="entry name" value="ARM repeat"/>
    <property type="match status" value="1"/>
</dbReference>
<name>X0UIS4_9ZZZZ</name>
<gene>
    <name evidence="1" type="ORF">S01H1_41531</name>
</gene>
<dbReference type="InterPro" id="IPR011989">
    <property type="entry name" value="ARM-like"/>
</dbReference>
<reference evidence="1" key="1">
    <citation type="journal article" date="2014" name="Front. Microbiol.">
        <title>High frequency of phylogenetically diverse reductive dehalogenase-homologous genes in deep subseafloor sedimentary metagenomes.</title>
        <authorList>
            <person name="Kawai M."/>
            <person name="Futagami T."/>
            <person name="Toyoda A."/>
            <person name="Takaki Y."/>
            <person name="Nishi S."/>
            <person name="Hori S."/>
            <person name="Arai W."/>
            <person name="Tsubouchi T."/>
            <person name="Morono Y."/>
            <person name="Uchiyama I."/>
            <person name="Ito T."/>
            <person name="Fujiyama A."/>
            <person name="Inagaki F."/>
            <person name="Takami H."/>
        </authorList>
    </citation>
    <scope>NUCLEOTIDE SEQUENCE</scope>
    <source>
        <strain evidence="1">Expedition CK06-06</strain>
    </source>
</reference>
<dbReference type="AlphaFoldDB" id="X0UIS4"/>
<evidence type="ECO:0008006" key="2">
    <source>
        <dbReference type="Google" id="ProtNLM"/>
    </source>
</evidence>
<dbReference type="InterPro" id="IPR016024">
    <property type="entry name" value="ARM-type_fold"/>
</dbReference>
<proteinExistence type="predicted"/>
<comment type="caution">
    <text evidence="1">The sequence shown here is derived from an EMBL/GenBank/DDBJ whole genome shotgun (WGS) entry which is preliminary data.</text>
</comment>